<keyword evidence="3" id="KW-1015">Disulfide bond</keyword>
<evidence type="ECO:0000313" key="9">
    <source>
        <dbReference type="Proteomes" id="UP001163046"/>
    </source>
</evidence>
<dbReference type="InterPro" id="IPR011009">
    <property type="entry name" value="Kinase-like_dom_sf"/>
</dbReference>
<name>A0A9W9Z1Y9_9CNID</name>
<dbReference type="EMBL" id="MU826830">
    <property type="protein sequence ID" value="KAJ7373612.1"/>
    <property type="molecule type" value="Genomic_DNA"/>
</dbReference>
<dbReference type="OrthoDB" id="5987464at2759"/>
<dbReference type="InterPro" id="IPR051170">
    <property type="entry name" value="Neural/epithelial_adhesion"/>
</dbReference>
<keyword evidence="1" id="KW-0732">Signal</keyword>
<dbReference type="Pfam" id="PF13927">
    <property type="entry name" value="Ig_3"/>
    <property type="match status" value="2"/>
</dbReference>
<organism evidence="8 9">
    <name type="scientific">Desmophyllum pertusum</name>
    <dbReference type="NCBI Taxonomy" id="174260"/>
    <lineage>
        <taxon>Eukaryota</taxon>
        <taxon>Metazoa</taxon>
        <taxon>Cnidaria</taxon>
        <taxon>Anthozoa</taxon>
        <taxon>Hexacorallia</taxon>
        <taxon>Scleractinia</taxon>
        <taxon>Caryophylliina</taxon>
        <taxon>Caryophylliidae</taxon>
        <taxon>Desmophyllum</taxon>
    </lineage>
</organism>
<keyword evidence="5" id="KW-0547">Nucleotide-binding</keyword>
<dbReference type="SUPFAM" id="SSF56112">
    <property type="entry name" value="Protein kinase-like (PK-like)"/>
    <property type="match status" value="1"/>
</dbReference>
<keyword evidence="5" id="KW-0067">ATP-binding</keyword>
<proteinExistence type="predicted"/>
<dbReference type="CDD" id="cd00096">
    <property type="entry name" value="Ig"/>
    <property type="match status" value="1"/>
</dbReference>
<dbReference type="PROSITE" id="PS00107">
    <property type="entry name" value="PROTEIN_KINASE_ATP"/>
    <property type="match status" value="1"/>
</dbReference>
<dbReference type="InterPro" id="IPR017441">
    <property type="entry name" value="Protein_kinase_ATP_BS"/>
</dbReference>
<dbReference type="InterPro" id="IPR007110">
    <property type="entry name" value="Ig-like_dom"/>
</dbReference>
<dbReference type="AlphaFoldDB" id="A0A9W9Z1Y9"/>
<feature type="domain" description="Ig-like" evidence="7">
    <location>
        <begin position="208"/>
        <end position="300"/>
    </location>
</feature>
<feature type="binding site" evidence="5">
    <location>
        <position position="454"/>
    </location>
    <ligand>
        <name>ATP</name>
        <dbReference type="ChEBI" id="CHEBI:30616"/>
    </ligand>
</feature>
<dbReference type="PIRSF" id="PIRSF000615">
    <property type="entry name" value="TyrPK_CSF1-R"/>
    <property type="match status" value="1"/>
</dbReference>
<feature type="domain" description="Ig-like" evidence="7">
    <location>
        <begin position="64"/>
        <end position="151"/>
    </location>
</feature>
<dbReference type="GO" id="GO:0005524">
    <property type="term" value="F:ATP binding"/>
    <property type="evidence" value="ECO:0007669"/>
    <property type="project" value="UniProtKB-UniRule"/>
</dbReference>
<evidence type="ECO:0000256" key="3">
    <source>
        <dbReference type="ARBA" id="ARBA00023157"/>
    </source>
</evidence>
<dbReference type="PANTHER" id="PTHR12231">
    <property type="entry name" value="CTX-RELATED TYPE I TRANSMEMBRANE PROTEIN"/>
    <property type="match status" value="1"/>
</dbReference>
<accession>A0A9W9Z1Y9</accession>
<keyword evidence="4" id="KW-0393">Immunoglobulin domain</keyword>
<dbReference type="InterPro" id="IPR036179">
    <property type="entry name" value="Ig-like_dom_sf"/>
</dbReference>
<keyword evidence="6" id="KW-0472">Membrane</keyword>
<dbReference type="SMART" id="SM00409">
    <property type="entry name" value="IG"/>
    <property type="match status" value="2"/>
</dbReference>
<dbReference type="Gene3D" id="3.30.200.20">
    <property type="entry name" value="Phosphorylase Kinase, domain 1"/>
    <property type="match status" value="1"/>
</dbReference>
<evidence type="ECO:0000256" key="5">
    <source>
        <dbReference type="PROSITE-ProRule" id="PRU10141"/>
    </source>
</evidence>
<evidence type="ECO:0000259" key="7">
    <source>
        <dbReference type="PROSITE" id="PS50835"/>
    </source>
</evidence>
<dbReference type="SUPFAM" id="SSF48726">
    <property type="entry name" value="Immunoglobulin"/>
    <property type="match status" value="2"/>
</dbReference>
<reference evidence="8" key="1">
    <citation type="submission" date="2023-01" db="EMBL/GenBank/DDBJ databases">
        <title>Genome assembly of the deep-sea coral Lophelia pertusa.</title>
        <authorList>
            <person name="Herrera S."/>
            <person name="Cordes E."/>
        </authorList>
    </citation>
    <scope>NUCLEOTIDE SEQUENCE</scope>
    <source>
        <strain evidence="8">USNM1676648</strain>
        <tissue evidence="8">Polyp</tissue>
    </source>
</reference>
<evidence type="ECO:0000256" key="4">
    <source>
        <dbReference type="ARBA" id="ARBA00023319"/>
    </source>
</evidence>
<feature type="transmembrane region" description="Helical" evidence="6">
    <location>
        <begin position="314"/>
        <end position="335"/>
    </location>
</feature>
<evidence type="ECO:0000256" key="2">
    <source>
        <dbReference type="ARBA" id="ARBA00022737"/>
    </source>
</evidence>
<dbReference type="PANTHER" id="PTHR12231:SF253">
    <property type="entry name" value="DPR-INTERACTING PROTEIN ETA, ISOFORM B-RELATED"/>
    <property type="match status" value="1"/>
</dbReference>
<evidence type="ECO:0000313" key="8">
    <source>
        <dbReference type="EMBL" id="KAJ7373612.1"/>
    </source>
</evidence>
<keyword evidence="6" id="KW-0812">Transmembrane</keyword>
<dbReference type="FunFam" id="2.60.40.10:FF:000032">
    <property type="entry name" value="palladin isoform X1"/>
    <property type="match status" value="1"/>
</dbReference>
<protein>
    <recommendedName>
        <fullName evidence="7">Ig-like domain-containing protein</fullName>
    </recommendedName>
</protein>
<keyword evidence="9" id="KW-1185">Reference proteome</keyword>
<dbReference type="SMART" id="SM00408">
    <property type="entry name" value="IGc2"/>
    <property type="match status" value="2"/>
</dbReference>
<dbReference type="InterPro" id="IPR013783">
    <property type="entry name" value="Ig-like_fold"/>
</dbReference>
<keyword evidence="6" id="KW-1133">Transmembrane helix</keyword>
<evidence type="ECO:0000256" key="6">
    <source>
        <dbReference type="SAM" id="Phobius"/>
    </source>
</evidence>
<gene>
    <name evidence="8" type="ORF">OS493_011217</name>
</gene>
<keyword evidence="2" id="KW-0677">Repeat</keyword>
<dbReference type="InterPro" id="IPR003598">
    <property type="entry name" value="Ig_sub2"/>
</dbReference>
<evidence type="ECO:0000256" key="1">
    <source>
        <dbReference type="ARBA" id="ARBA00022729"/>
    </source>
</evidence>
<dbReference type="PROSITE" id="PS50835">
    <property type="entry name" value="IG_LIKE"/>
    <property type="match status" value="2"/>
</dbReference>
<dbReference type="Gene3D" id="2.60.40.10">
    <property type="entry name" value="Immunoglobulins"/>
    <property type="match status" value="2"/>
</dbReference>
<dbReference type="Proteomes" id="UP001163046">
    <property type="component" value="Unassembled WGS sequence"/>
</dbReference>
<dbReference type="InterPro" id="IPR003599">
    <property type="entry name" value="Ig_sub"/>
</dbReference>
<comment type="caution">
    <text evidence="8">The sequence shown here is derived from an EMBL/GenBank/DDBJ whole genome shotgun (WGS) entry which is preliminary data.</text>
</comment>
<sequence length="471" mass="52855">MFFNDDYLGDCGGVDGDSEDSKECTHFIQNSTEKNSGIYSCVSWNQIECTEDTLTLVFKEPSPPRFQLDLPRQLNVSAGGKANLSCNASGIPRPFITWFKDGRRVPSSSVRGVKGYSMLAFDSVHLNDQGEYWCEANSTEGWNRSSTANVTVLWRPVFTIHPKSAYVYIDDGVATVTFLCEASGLPRPVIATLVIAKRKEELQGMMAPSFYIHPKSIRASHDGTVKFKCAARGFPRPNIAWLKDRAEFKDTSAKMVQRNMNESSELIMTILSVSDRHVGYYACLATILDTHVSSREAELSFKDDTVPTGSVSKIVWSSVVIGVVFLVVIIVLIVFMRKRRKGTSYQINKEIIKKQQEFIQLQITNNKDTINKLRNSHPIVCDNTQDDAAQSTADENDVVNNEMYLQGMAVDRNWEIPRDRLTITEEKLGGGEFGIVNKGLYLRTDGNELPVAVKRLKGWYWSYSWLGGECS</sequence>